<accession>A0A931GYL4</accession>
<evidence type="ECO:0000313" key="1">
    <source>
        <dbReference type="EMBL" id="MBG9376617.1"/>
    </source>
</evidence>
<keyword evidence="2" id="KW-1185">Reference proteome</keyword>
<organism evidence="1 2">
    <name type="scientific">Panacibacter microcysteis</name>
    <dbReference type="NCBI Taxonomy" id="2793269"/>
    <lineage>
        <taxon>Bacteria</taxon>
        <taxon>Pseudomonadati</taxon>
        <taxon>Bacteroidota</taxon>
        <taxon>Chitinophagia</taxon>
        <taxon>Chitinophagales</taxon>
        <taxon>Chitinophagaceae</taxon>
        <taxon>Panacibacter</taxon>
    </lineage>
</organism>
<gene>
    <name evidence="1" type="ORF">I5907_10250</name>
</gene>
<name>A0A931GYL4_9BACT</name>
<dbReference type="Proteomes" id="UP000628448">
    <property type="component" value="Unassembled WGS sequence"/>
</dbReference>
<reference evidence="1" key="1">
    <citation type="submission" date="2020-11" db="EMBL/GenBank/DDBJ databases">
        <title>Bacterial whole genome sequence for Panacibacter sp. DH6.</title>
        <authorList>
            <person name="Le V."/>
            <person name="Ko S."/>
            <person name="Ahn C.-Y."/>
            <person name="Oh H.-M."/>
        </authorList>
    </citation>
    <scope>NUCLEOTIDE SEQUENCE</scope>
    <source>
        <strain evidence="1">DH6</strain>
    </source>
</reference>
<dbReference type="EMBL" id="JADWYR010000001">
    <property type="protein sequence ID" value="MBG9376617.1"/>
    <property type="molecule type" value="Genomic_DNA"/>
</dbReference>
<evidence type="ECO:0000313" key="2">
    <source>
        <dbReference type="Proteomes" id="UP000628448"/>
    </source>
</evidence>
<protein>
    <submittedName>
        <fullName evidence="1">Uncharacterized protein</fullName>
    </submittedName>
</protein>
<proteinExistence type="predicted"/>
<comment type="caution">
    <text evidence="1">The sequence shown here is derived from an EMBL/GenBank/DDBJ whole genome shotgun (WGS) entry which is preliminary data.</text>
</comment>
<dbReference type="RefSeq" id="WP_196990620.1">
    <property type="nucleotide sequence ID" value="NZ_JADWYR010000001.1"/>
</dbReference>
<dbReference type="AlphaFoldDB" id="A0A931GYL4"/>
<sequence length="329" mass="38541">MNLLSYISAFRQVYKEVNIQKQYNKTYLLPYLQELENRYHGSFQPEQRRKITDYYGLFITSFLCSSYKKLYGKILTGAERKRATLFGILTPVGDDLFDIDQLNHADIERITYEPENYTATTFSAHVAKEIQTSLLKEVPHKAAYLEASKNVLDIQVETARQKNASITATEIEHITYTKGAVSVIIYHQCLDDAASEQMLDALFYTGSLYQLGNDLFDLYKDVRDNIYTLINKCDDYAALQQKFTERVTLQNRKIMALPYAKKDKDIFCIIMNTINARSMVALDQFVAFEKKHGKPDWWKLKRKDMIVDMEKPINLLKWFYYIWKLPRLI</sequence>